<dbReference type="Proteomes" id="UP000287188">
    <property type="component" value="Unassembled WGS sequence"/>
</dbReference>
<feature type="domain" description="ATP-grasp" evidence="22">
    <location>
        <begin position="671"/>
        <end position="862"/>
    </location>
</feature>
<dbReference type="Pfam" id="PF02787">
    <property type="entry name" value="CPSase_L_D3"/>
    <property type="match status" value="1"/>
</dbReference>
<dbReference type="FunFam" id="3.40.50.20:FF:000001">
    <property type="entry name" value="Carbamoyl-phosphate synthase large chain"/>
    <property type="match status" value="1"/>
</dbReference>
<dbReference type="FunFam" id="3.30.470.20:FF:000026">
    <property type="entry name" value="Carbamoyl-phosphate synthase large chain"/>
    <property type="match status" value="1"/>
</dbReference>
<dbReference type="Pfam" id="PF25596">
    <property type="entry name" value="CPSase_L_D1"/>
    <property type="match status" value="2"/>
</dbReference>
<comment type="catalytic activity">
    <reaction evidence="16">
        <text>hydrogencarbonate + NH4(+) + 2 ATP = carbamoyl phosphate + 2 ADP + phosphate + 2 H(+)</text>
        <dbReference type="Rhea" id="RHEA:18029"/>
        <dbReference type="ChEBI" id="CHEBI:15378"/>
        <dbReference type="ChEBI" id="CHEBI:17544"/>
        <dbReference type="ChEBI" id="CHEBI:28938"/>
        <dbReference type="ChEBI" id="CHEBI:30616"/>
        <dbReference type="ChEBI" id="CHEBI:43474"/>
        <dbReference type="ChEBI" id="CHEBI:58228"/>
        <dbReference type="ChEBI" id="CHEBI:456216"/>
        <dbReference type="EC" id="6.3.4.16"/>
    </reaction>
</comment>
<organism evidence="24 25">
    <name type="scientific">Dictyobacter kobayashii</name>
    <dbReference type="NCBI Taxonomy" id="2014872"/>
    <lineage>
        <taxon>Bacteria</taxon>
        <taxon>Bacillati</taxon>
        <taxon>Chloroflexota</taxon>
        <taxon>Ktedonobacteria</taxon>
        <taxon>Ktedonobacterales</taxon>
        <taxon>Dictyobacteraceae</taxon>
        <taxon>Dictyobacter</taxon>
    </lineage>
</organism>
<dbReference type="Pfam" id="PF02142">
    <property type="entry name" value="MGS"/>
    <property type="match status" value="1"/>
</dbReference>
<evidence type="ECO:0000256" key="3">
    <source>
        <dbReference type="ARBA" id="ARBA00009799"/>
    </source>
</evidence>
<comment type="caution">
    <text evidence="24">The sequence shown here is derived from an EMBL/GenBank/DDBJ whole genome shotgun (WGS) entry which is preliminary data.</text>
</comment>
<dbReference type="InterPro" id="IPR036897">
    <property type="entry name" value="CarbamoylP_synth_lsu_oligo_sf"/>
</dbReference>
<protein>
    <recommendedName>
        <fullName evidence="20">Carbamoyl phosphate synthase arginine-specific large chain</fullName>
        <ecNumber evidence="15">6.3.4.16</ecNumber>
        <ecNumber evidence="4">6.3.5.5</ecNumber>
    </recommendedName>
    <alternativeName>
        <fullName evidence="19">Carbamoyl phosphate synthase pyrimidine-specific large chain</fullName>
    </alternativeName>
</protein>
<dbReference type="SUPFAM" id="SSF56059">
    <property type="entry name" value="Glutathione synthetase ATP-binding domain-like"/>
    <property type="match status" value="2"/>
</dbReference>
<keyword evidence="7" id="KW-0028">Amino-acid biosynthesis</keyword>
<keyword evidence="6" id="KW-0436">Ligase</keyword>
<comment type="similarity">
    <text evidence="3">Belongs to the CarB family.</text>
</comment>
<dbReference type="OrthoDB" id="9804197at2"/>
<dbReference type="SMART" id="SM01096">
    <property type="entry name" value="CPSase_L_D3"/>
    <property type="match status" value="1"/>
</dbReference>
<evidence type="ECO:0000256" key="11">
    <source>
        <dbReference type="ARBA" id="ARBA00022840"/>
    </source>
</evidence>
<dbReference type="GO" id="GO:0046872">
    <property type="term" value="F:metal ion binding"/>
    <property type="evidence" value="ECO:0007669"/>
    <property type="project" value="UniProtKB-KW"/>
</dbReference>
<dbReference type="GO" id="GO:0004088">
    <property type="term" value="F:carbamoyl-phosphate synthase (glutamine-hydrolyzing) activity"/>
    <property type="evidence" value="ECO:0007669"/>
    <property type="project" value="UniProtKB-EC"/>
</dbReference>
<evidence type="ECO:0000256" key="13">
    <source>
        <dbReference type="ARBA" id="ARBA00022975"/>
    </source>
</evidence>
<evidence type="ECO:0000256" key="8">
    <source>
        <dbReference type="ARBA" id="ARBA00022723"/>
    </source>
</evidence>
<evidence type="ECO:0000256" key="7">
    <source>
        <dbReference type="ARBA" id="ARBA00022605"/>
    </source>
</evidence>
<evidence type="ECO:0000256" key="2">
    <source>
        <dbReference type="ARBA" id="ARBA00005077"/>
    </source>
</evidence>
<dbReference type="PROSITE" id="PS00867">
    <property type="entry name" value="CPSASE_2"/>
    <property type="match status" value="2"/>
</dbReference>
<dbReference type="FunFam" id="3.40.50.20:FF:000002">
    <property type="entry name" value="Carbamoyl-phosphate synthase large chain"/>
    <property type="match status" value="1"/>
</dbReference>
<dbReference type="InterPro" id="IPR005479">
    <property type="entry name" value="CPAse_ATP-bd"/>
</dbReference>
<dbReference type="EC" id="6.3.5.5" evidence="4"/>
<evidence type="ECO:0000256" key="18">
    <source>
        <dbReference type="ARBA" id="ARBA00060037"/>
    </source>
</evidence>
<dbReference type="InterPro" id="IPR016185">
    <property type="entry name" value="PreATP-grasp_dom_sf"/>
</dbReference>
<evidence type="ECO:0000256" key="1">
    <source>
        <dbReference type="ARBA" id="ARBA00001936"/>
    </source>
</evidence>
<keyword evidence="5" id="KW-0055">Arginine biosynthesis</keyword>
<evidence type="ECO:0000256" key="5">
    <source>
        <dbReference type="ARBA" id="ARBA00022571"/>
    </source>
</evidence>
<dbReference type="SUPFAM" id="SSF48108">
    <property type="entry name" value="Carbamoyl phosphate synthetase, large subunit connection domain"/>
    <property type="match status" value="1"/>
</dbReference>
<dbReference type="PROSITE" id="PS50975">
    <property type="entry name" value="ATP_GRASP"/>
    <property type="match status" value="2"/>
</dbReference>
<comment type="cofactor">
    <cofactor evidence="1">
        <name>Mn(2+)</name>
        <dbReference type="ChEBI" id="CHEBI:29035"/>
    </cofactor>
</comment>
<dbReference type="PROSITE" id="PS00866">
    <property type="entry name" value="CPSASE_1"/>
    <property type="match status" value="1"/>
</dbReference>
<dbReference type="GO" id="GO:0006221">
    <property type="term" value="P:pyrimidine nucleotide biosynthetic process"/>
    <property type="evidence" value="ECO:0007669"/>
    <property type="project" value="UniProtKB-KW"/>
</dbReference>
<dbReference type="InterPro" id="IPR011607">
    <property type="entry name" value="MGS-like_dom"/>
</dbReference>
<feature type="domain" description="ATP-grasp" evidence="22">
    <location>
        <begin position="130"/>
        <end position="322"/>
    </location>
</feature>
<evidence type="ECO:0000256" key="4">
    <source>
        <dbReference type="ARBA" id="ARBA00012738"/>
    </source>
</evidence>
<dbReference type="NCBIfam" id="NF009455">
    <property type="entry name" value="PRK12815.1"/>
    <property type="match status" value="1"/>
</dbReference>
<dbReference type="Pfam" id="PF02786">
    <property type="entry name" value="CPSase_L_D2"/>
    <property type="match status" value="2"/>
</dbReference>
<evidence type="ECO:0000259" key="23">
    <source>
        <dbReference type="PROSITE" id="PS51855"/>
    </source>
</evidence>
<dbReference type="InterPro" id="IPR013815">
    <property type="entry name" value="ATP_grasp_subdomain_1"/>
</dbReference>
<comment type="pathway">
    <text evidence="2">Amino-acid biosynthesis; L-arginine biosynthesis; carbamoyl phosphate from bicarbonate: step 1/1.</text>
</comment>
<dbReference type="NCBIfam" id="NF003671">
    <property type="entry name" value="PRK05294.1"/>
    <property type="match status" value="1"/>
</dbReference>
<dbReference type="GO" id="GO:0006526">
    <property type="term" value="P:L-arginine biosynthetic process"/>
    <property type="evidence" value="ECO:0007669"/>
    <property type="project" value="UniProtKB-KW"/>
</dbReference>
<evidence type="ECO:0000256" key="9">
    <source>
        <dbReference type="ARBA" id="ARBA00022737"/>
    </source>
</evidence>
<evidence type="ECO:0000256" key="16">
    <source>
        <dbReference type="ARBA" id="ARBA00047359"/>
    </source>
</evidence>
<dbReference type="GO" id="GO:0006541">
    <property type="term" value="P:glutamine metabolic process"/>
    <property type="evidence" value="ECO:0007669"/>
    <property type="project" value="TreeGrafter"/>
</dbReference>
<dbReference type="Gene3D" id="3.40.50.1380">
    <property type="entry name" value="Methylglyoxal synthase-like domain"/>
    <property type="match status" value="1"/>
</dbReference>
<dbReference type="EMBL" id="BIFS01000001">
    <property type="protein sequence ID" value="GCE16578.1"/>
    <property type="molecule type" value="Genomic_DNA"/>
</dbReference>
<evidence type="ECO:0000313" key="25">
    <source>
        <dbReference type="Proteomes" id="UP000287188"/>
    </source>
</evidence>
<dbReference type="InterPro" id="IPR006275">
    <property type="entry name" value="CPSase_lsu"/>
</dbReference>
<keyword evidence="14" id="KW-0464">Manganese</keyword>
<evidence type="ECO:0000256" key="17">
    <source>
        <dbReference type="ARBA" id="ARBA00048816"/>
    </source>
</evidence>
<dbReference type="InterPro" id="IPR005480">
    <property type="entry name" value="CPSase_lsu_oligo"/>
</dbReference>
<name>A0A402ABX3_9CHLR</name>
<dbReference type="PROSITE" id="PS51855">
    <property type="entry name" value="MGS"/>
    <property type="match status" value="1"/>
</dbReference>
<dbReference type="SUPFAM" id="SSF52335">
    <property type="entry name" value="Methylglyoxal synthase-like"/>
    <property type="match status" value="1"/>
</dbReference>
<dbReference type="SMART" id="SM00851">
    <property type="entry name" value="MGS"/>
    <property type="match status" value="1"/>
</dbReference>
<evidence type="ECO:0000259" key="22">
    <source>
        <dbReference type="PROSITE" id="PS50975"/>
    </source>
</evidence>
<dbReference type="PANTHER" id="PTHR11405:SF53">
    <property type="entry name" value="CARBAMOYL-PHOSPHATE SYNTHASE [AMMONIA], MITOCHONDRIAL"/>
    <property type="match status" value="1"/>
</dbReference>
<dbReference type="PRINTS" id="PR00098">
    <property type="entry name" value="CPSASE"/>
</dbReference>
<evidence type="ECO:0000256" key="6">
    <source>
        <dbReference type="ARBA" id="ARBA00022598"/>
    </source>
</evidence>
<gene>
    <name evidence="24" type="ORF">KDK_03780</name>
</gene>
<dbReference type="InterPro" id="IPR005483">
    <property type="entry name" value="CPSase_dom"/>
</dbReference>
<comment type="catalytic activity">
    <reaction evidence="17">
        <text>hydrogencarbonate + L-glutamine + 2 ATP + H2O = carbamoyl phosphate + L-glutamate + 2 ADP + phosphate + 2 H(+)</text>
        <dbReference type="Rhea" id="RHEA:18633"/>
        <dbReference type="ChEBI" id="CHEBI:15377"/>
        <dbReference type="ChEBI" id="CHEBI:15378"/>
        <dbReference type="ChEBI" id="CHEBI:17544"/>
        <dbReference type="ChEBI" id="CHEBI:29985"/>
        <dbReference type="ChEBI" id="CHEBI:30616"/>
        <dbReference type="ChEBI" id="CHEBI:43474"/>
        <dbReference type="ChEBI" id="CHEBI:58228"/>
        <dbReference type="ChEBI" id="CHEBI:58359"/>
        <dbReference type="ChEBI" id="CHEBI:456216"/>
        <dbReference type="EC" id="6.3.5.5"/>
    </reaction>
</comment>
<keyword evidence="10 21" id="KW-0547">Nucleotide-binding</keyword>
<dbReference type="InterPro" id="IPR058047">
    <property type="entry name" value="CPSase_preATP-grasp"/>
</dbReference>
<dbReference type="InterPro" id="IPR011761">
    <property type="entry name" value="ATP-grasp"/>
</dbReference>
<proteinExistence type="inferred from homology"/>
<evidence type="ECO:0000256" key="19">
    <source>
        <dbReference type="ARBA" id="ARBA00069524"/>
    </source>
</evidence>
<evidence type="ECO:0000313" key="24">
    <source>
        <dbReference type="EMBL" id="GCE16578.1"/>
    </source>
</evidence>
<keyword evidence="11 21" id="KW-0067">ATP-binding</keyword>
<dbReference type="RefSeq" id="WP_126548452.1">
    <property type="nucleotide sequence ID" value="NZ_BIFS01000001.1"/>
</dbReference>
<comment type="function">
    <text evidence="18">Small subunit of the glutamine-dependent carbamoyl phosphate synthetase (CPSase). CPSase catalyzes the formation of carbamoyl phosphate from the ammonia moiety of glutamine, carbonate, and phosphate donated by ATP, constituting the first step of the biosynthetic pathway leading to pyrimidine nucleotides. The large subunit (synthetase) binds the substrates ammonia (free or transferred from glutamine from the small subunit), hydrogencarbonate and ATP and carries out an ATP-coupled ligase reaction, activating hydrogencarbonate by forming carboxy phosphate which reacts with ammonia to form carbamoyl phosphate.</text>
</comment>
<dbReference type="Gene3D" id="3.30.1490.20">
    <property type="entry name" value="ATP-grasp fold, A domain"/>
    <property type="match status" value="1"/>
</dbReference>
<dbReference type="NCBIfam" id="TIGR01369">
    <property type="entry name" value="CPSaseII_lrg"/>
    <property type="match status" value="1"/>
</dbReference>
<dbReference type="Gene3D" id="1.10.1030.10">
    <property type="entry name" value="Carbamoyl-phosphate synthetase, large subunit oligomerisation domain"/>
    <property type="match status" value="1"/>
</dbReference>
<evidence type="ECO:0000256" key="14">
    <source>
        <dbReference type="ARBA" id="ARBA00023211"/>
    </source>
</evidence>
<dbReference type="InterPro" id="IPR036914">
    <property type="entry name" value="MGS-like_dom_sf"/>
</dbReference>
<evidence type="ECO:0000256" key="15">
    <source>
        <dbReference type="ARBA" id="ARBA00044063"/>
    </source>
</evidence>
<dbReference type="AlphaFoldDB" id="A0A402ABX3"/>
<dbReference type="FunFam" id="3.30.470.20:FF:000001">
    <property type="entry name" value="Carbamoyl-phosphate synthase large chain"/>
    <property type="match status" value="1"/>
</dbReference>
<keyword evidence="13" id="KW-0665">Pyrimidine biosynthesis</keyword>
<dbReference type="Gene3D" id="3.30.470.20">
    <property type="entry name" value="ATP-grasp fold, B domain"/>
    <property type="match status" value="2"/>
</dbReference>
<dbReference type="PANTHER" id="PTHR11405">
    <property type="entry name" value="CARBAMOYLTRANSFERASE FAMILY MEMBER"/>
    <property type="match status" value="1"/>
</dbReference>
<dbReference type="Gene3D" id="3.40.50.20">
    <property type="match status" value="2"/>
</dbReference>
<keyword evidence="25" id="KW-1185">Reference proteome</keyword>
<keyword evidence="9" id="KW-0677">Repeat</keyword>
<accession>A0A402ABX3</accession>
<dbReference type="EC" id="6.3.4.16" evidence="15"/>
<dbReference type="GO" id="GO:0005524">
    <property type="term" value="F:ATP binding"/>
    <property type="evidence" value="ECO:0007669"/>
    <property type="project" value="UniProtKB-UniRule"/>
</dbReference>
<sequence>MSKPGKVLVLGAGALKIGQSGEFDYSGSQALKALKEEGIATVLVNPNIATIQTSKTMADEVYFLPVTPFFVEKIIEKERPDGILLAFGGQTALNCGIELHRKGILEKYGVTILGTPISAIILTEDRQKFAEHLGRINIPTPQSRTAETLETALQIAEEIGFPVMVRAGFALGGQGSGIAKSRAELEHIVNGALAFAPQVLIEQYLHHFKEVEYEVVRDSFDNCITVCNMENMDPLGIHTGESVVIAPSQTLTNSEYHMLRSASVAIVRSLGIVGECNVQYALNPETSQYSVIEVNARLSRSSALASKATGYPLAYVAAKLALGYSLTDLTNQVTGVTRACFEPSLDYVVVKIPRWDLDKFKGVDETIGTGMKSVGEVMGIGRTFEEAYQKAIRMLDLDFEGATSEKVFNSGDSTDAVINKYLYTPTPKRMFVLPLAMRNGYSLETIHEVTGIDLWFLQRIKHIVNLEDGLHSDHDLSEARLRTLKQAGISDKRIGELVGKTGLEIRAIRKQADVTPCVFQIDTLGAEFPSETNYLYTTYNGQHHDVAPTGENGVVVLGSGPYRIGSSVEFDWTSVSTVQALHKYQKRSIVINCNPETVSTDYDTSDRLYFDELTFERIADICEFEAAEGVIVSVGGQTPNNRARALQKYGFRLLGTDASNIDRAEDRNKFSALLDSLDIHQPEWNSFTDLAELTTFAERVGFPVLVRPSYVLSGSAMNICYNQQELEQYVKEAAAVSPEHPVTVSKFMRKVKEIELDAVAQNGEVKVFVISEHIENAGVHSGDATIVLPPQTLNDETKSRIEQVGRAVAKALKITGPFNMQFLAKDNQVYVIEVNLRASRTFPFISKVTGVNFIELFVDALFQENIPVVELPRLNFIAVKAPQFSFSRLTGADPVLRVEMASTGEVACFGDDIEEAYLKAIIATGGNIPKKGIFISLGGDEKKAKFLESAKLLSTLGVPMYATEKTSAFLREHDVDTTMLYKIHEEKAPNVLTYFADNKIDLAINIVEGHINKEVDDDYAMRRYAVDHNIQLFTKIKQARLFTKAIVEKDLATIPIKAWDEYQGKEL</sequence>
<dbReference type="FunFam" id="3.30.1490.20:FF:000001">
    <property type="entry name" value="Carbamoyl-phosphate synthase large chain"/>
    <property type="match status" value="1"/>
</dbReference>
<dbReference type="FunFam" id="1.10.1030.10:FF:000002">
    <property type="entry name" value="Carbamoyl-phosphate synthase large chain"/>
    <property type="match status" value="1"/>
</dbReference>
<feature type="domain" description="MGS-like" evidence="23">
    <location>
        <begin position="926"/>
        <end position="1067"/>
    </location>
</feature>
<evidence type="ECO:0000256" key="21">
    <source>
        <dbReference type="PROSITE-ProRule" id="PRU00409"/>
    </source>
</evidence>
<evidence type="ECO:0000256" key="12">
    <source>
        <dbReference type="ARBA" id="ARBA00022842"/>
    </source>
</evidence>
<evidence type="ECO:0000256" key="10">
    <source>
        <dbReference type="ARBA" id="ARBA00022741"/>
    </source>
</evidence>
<dbReference type="SUPFAM" id="SSF52440">
    <property type="entry name" value="PreATP-grasp domain"/>
    <property type="match status" value="2"/>
</dbReference>
<keyword evidence="12" id="KW-0460">Magnesium</keyword>
<dbReference type="GO" id="GO:0005737">
    <property type="term" value="C:cytoplasm"/>
    <property type="evidence" value="ECO:0007669"/>
    <property type="project" value="TreeGrafter"/>
</dbReference>
<reference evidence="25" key="1">
    <citation type="submission" date="2018-12" db="EMBL/GenBank/DDBJ databases">
        <title>Tengunoibacter tsumagoiensis gen. nov., sp. nov., Dictyobacter kobayashii sp. nov., D. alpinus sp. nov., and D. joshuensis sp. nov. and description of Dictyobacteraceae fam. nov. within the order Ktedonobacterales isolated from Tengu-no-mugimeshi.</title>
        <authorList>
            <person name="Wang C.M."/>
            <person name="Zheng Y."/>
            <person name="Sakai Y."/>
            <person name="Toyoda A."/>
            <person name="Minakuchi Y."/>
            <person name="Abe K."/>
            <person name="Yokota A."/>
            <person name="Yabe S."/>
        </authorList>
    </citation>
    <scope>NUCLEOTIDE SEQUENCE [LARGE SCALE GENOMIC DNA]</scope>
    <source>
        <strain evidence="25">Uno11</strain>
    </source>
</reference>
<keyword evidence="8" id="KW-0479">Metal-binding</keyword>
<evidence type="ECO:0000256" key="20">
    <source>
        <dbReference type="ARBA" id="ARBA00074189"/>
    </source>
</evidence>
<dbReference type="GO" id="GO:0004087">
    <property type="term" value="F:carbamoyl-phosphate synthase (ammonia) activity"/>
    <property type="evidence" value="ECO:0007669"/>
    <property type="project" value="UniProtKB-EC"/>
</dbReference>